<dbReference type="OrthoDB" id="338650at2759"/>
<dbReference type="Gene3D" id="3.30.470.160">
    <property type="entry name" value="Inositol polyphosphate kinase"/>
    <property type="match status" value="1"/>
</dbReference>
<feature type="non-terminal residue" evidence="4">
    <location>
        <position position="1"/>
    </location>
</feature>
<evidence type="ECO:0000256" key="3">
    <source>
        <dbReference type="ARBA" id="ARBA00022777"/>
    </source>
</evidence>
<organism evidence="4">
    <name type="scientific">Medioppia subpectinata</name>
    <dbReference type="NCBI Taxonomy" id="1979941"/>
    <lineage>
        <taxon>Eukaryota</taxon>
        <taxon>Metazoa</taxon>
        <taxon>Ecdysozoa</taxon>
        <taxon>Arthropoda</taxon>
        <taxon>Chelicerata</taxon>
        <taxon>Arachnida</taxon>
        <taxon>Acari</taxon>
        <taxon>Acariformes</taxon>
        <taxon>Sarcoptiformes</taxon>
        <taxon>Oribatida</taxon>
        <taxon>Brachypylina</taxon>
        <taxon>Oppioidea</taxon>
        <taxon>Oppiidae</taxon>
        <taxon>Medioppia</taxon>
    </lineage>
</organism>
<dbReference type="EMBL" id="OC892175">
    <property type="protein sequence ID" value="CAD7646695.1"/>
    <property type="molecule type" value="Genomic_DNA"/>
</dbReference>
<keyword evidence="5" id="KW-1185">Reference proteome</keyword>
<dbReference type="GO" id="GO:0016301">
    <property type="term" value="F:kinase activity"/>
    <property type="evidence" value="ECO:0007669"/>
    <property type="project" value="UniProtKB-KW"/>
</dbReference>
<protein>
    <recommendedName>
        <fullName evidence="6">Kinase</fullName>
    </recommendedName>
</protein>
<proteinExistence type="inferred from homology"/>
<dbReference type="AlphaFoldDB" id="A0A7R9LUH3"/>
<gene>
    <name evidence="4" type="ORF">OSB1V03_LOCUS21099</name>
</gene>
<evidence type="ECO:0000313" key="5">
    <source>
        <dbReference type="Proteomes" id="UP000759131"/>
    </source>
</evidence>
<dbReference type="InterPro" id="IPR038286">
    <property type="entry name" value="IPK_sf"/>
</dbReference>
<reference evidence="4" key="1">
    <citation type="submission" date="2020-11" db="EMBL/GenBank/DDBJ databases">
        <authorList>
            <person name="Tran Van P."/>
        </authorList>
    </citation>
    <scope>NUCLEOTIDE SEQUENCE</scope>
</reference>
<evidence type="ECO:0000256" key="2">
    <source>
        <dbReference type="ARBA" id="ARBA00022679"/>
    </source>
</evidence>
<dbReference type="InterPro" id="IPR005522">
    <property type="entry name" value="IPK"/>
</dbReference>
<evidence type="ECO:0000313" key="4">
    <source>
        <dbReference type="EMBL" id="CAD7646695.1"/>
    </source>
</evidence>
<evidence type="ECO:0008006" key="6">
    <source>
        <dbReference type="Google" id="ProtNLM"/>
    </source>
</evidence>
<evidence type="ECO:0000256" key="1">
    <source>
        <dbReference type="ARBA" id="ARBA00007374"/>
    </source>
</evidence>
<keyword evidence="2" id="KW-0808">Transferase</keyword>
<sequence>MNNDSFLELEDLLAKFENPSIMDVKMGVRTYLEDELTKARVRPKLRKD</sequence>
<dbReference type="Pfam" id="PF03770">
    <property type="entry name" value="IPK"/>
    <property type="match status" value="1"/>
</dbReference>
<name>A0A7R9LUH3_9ACAR</name>
<dbReference type="GO" id="GO:0032958">
    <property type="term" value="P:inositol phosphate biosynthetic process"/>
    <property type="evidence" value="ECO:0007669"/>
    <property type="project" value="InterPro"/>
</dbReference>
<dbReference type="SUPFAM" id="SSF56104">
    <property type="entry name" value="SAICAR synthase-like"/>
    <property type="match status" value="1"/>
</dbReference>
<dbReference type="EMBL" id="CAJPIZ010037600">
    <property type="protein sequence ID" value="CAG2121153.1"/>
    <property type="molecule type" value="Genomic_DNA"/>
</dbReference>
<comment type="similarity">
    <text evidence="1">Belongs to the inositol phosphokinase (IPK) family.</text>
</comment>
<keyword evidence="3" id="KW-0418">Kinase</keyword>
<dbReference type="Proteomes" id="UP000759131">
    <property type="component" value="Unassembled WGS sequence"/>
</dbReference>
<accession>A0A7R9LUH3</accession>